<proteinExistence type="predicted"/>
<name>A0A6C0DRN3_9ZZZZ</name>
<dbReference type="SUPFAM" id="SSF53448">
    <property type="entry name" value="Nucleotide-diphospho-sugar transferases"/>
    <property type="match status" value="1"/>
</dbReference>
<sequence>MIPIIIVCYNNYRYVKNTLDQLEKINPAYLNDVMIMDNDSRDKETVEYLKTVGVKVHYNIVNDGPWVTNHNNNHIYNMMPDKFVLTDPDLGFNANLPSNFIDIMSELSDKHNAAKIGFALDISDADKFLQIDKYLCDQPIFEFESRYWKEKVSDSEYELYDAIVDTTFALVNKRNNPQHNNFTGRHIRIAGNFTAKHLPWYKENSLLSVEENYNLNIQQTNISTIARHIVSYINNNYDKVITKESFKFVKKNKVEIGLS</sequence>
<protein>
    <recommendedName>
        <fullName evidence="2">Glycosyltransferase 2-like domain-containing protein</fullName>
    </recommendedName>
</protein>
<dbReference type="AlphaFoldDB" id="A0A6C0DRN3"/>
<accession>A0A6C0DRN3</accession>
<dbReference type="InterPro" id="IPR029044">
    <property type="entry name" value="Nucleotide-diphossugar_trans"/>
</dbReference>
<evidence type="ECO:0008006" key="2">
    <source>
        <dbReference type="Google" id="ProtNLM"/>
    </source>
</evidence>
<reference evidence="1" key="1">
    <citation type="journal article" date="2020" name="Nature">
        <title>Giant virus diversity and host interactions through global metagenomics.</title>
        <authorList>
            <person name="Schulz F."/>
            <person name="Roux S."/>
            <person name="Paez-Espino D."/>
            <person name="Jungbluth S."/>
            <person name="Walsh D.A."/>
            <person name="Denef V.J."/>
            <person name="McMahon K.D."/>
            <person name="Konstantinidis K.T."/>
            <person name="Eloe-Fadrosh E.A."/>
            <person name="Kyrpides N.C."/>
            <person name="Woyke T."/>
        </authorList>
    </citation>
    <scope>NUCLEOTIDE SEQUENCE</scope>
    <source>
        <strain evidence="1">GVMAG-M-3300023174-47</strain>
    </source>
</reference>
<dbReference type="EMBL" id="MN739658">
    <property type="protein sequence ID" value="QHT18639.1"/>
    <property type="molecule type" value="Genomic_DNA"/>
</dbReference>
<organism evidence="1">
    <name type="scientific">viral metagenome</name>
    <dbReference type="NCBI Taxonomy" id="1070528"/>
    <lineage>
        <taxon>unclassified sequences</taxon>
        <taxon>metagenomes</taxon>
        <taxon>organismal metagenomes</taxon>
    </lineage>
</organism>
<evidence type="ECO:0000313" key="1">
    <source>
        <dbReference type="EMBL" id="QHT18639.1"/>
    </source>
</evidence>